<dbReference type="SUPFAM" id="SSF47027">
    <property type="entry name" value="Acyl-CoA binding protein"/>
    <property type="match status" value="1"/>
</dbReference>
<evidence type="ECO:0000313" key="5">
    <source>
        <dbReference type="Proteomes" id="UP000316726"/>
    </source>
</evidence>
<keyword evidence="2" id="KW-0446">Lipid-binding</keyword>
<feature type="domain" description="ACB" evidence="3">
    <location>
        <begin position="91"/>
        <end position="190"/>
    </location>
</feature>
<dbReference type="InterPro" id="IPR014352">
    <property type="entry name" value="FERM/acyl-CoA-bd_prot_sf"/>
</dbReference>
<dbReference type="InterPro" id="IPR035984">
    <property type="entry name" value="Acyl-CoA-binding_sf"/>
</dbReference>
<dbReference type="GO" id="GO:0006631">
    <property type="term" value="P:fatty acid metabolic process"/>
    <property type="evidence" value="ECO:0007669"/>
    <property type="project" value="TreeGrafter"/>
</dbReference>
<dbReference type="AlphaFoldDB" id="A0A5B8MU57"/>
<dbReference type="EMBL" id="CP031044">
    <property type="protein sequence ID" value="QDZ23856.1"/>
    <property type="molecule type" value="Genomic_DNA"/>
</dbReference>
<evidence type="ECO:0000256" key="2">
    <source>
        <dbReference type="ARBA" id="ARBA00023121"/>
    </source>
</evidence>
<dbReference type="STRING" id="1764295.A0A5B8MU57"/>
<evidence type="ECO:0000256" key="1">
    <source>
        <dbReference type="ARBA" id="ARBA00005567"/>
    </source>
</evidence>
<dbReference type="InterPro" id="IPR000582">
    <property type="entry name" value="Acyl-CoA-binding_protein"/>
</dbReference>
<dbReference type="Proteomes" id="UP000316726">
    <property type="component" value="Chromosome 11"/>
</dbReference>
<dbReference type="OrthoDB" id="346910at2759"/>
<dbReference type="Gene3D" id="1.20.80.10">
    <property type="match status" value="1"/>
</dbReference>
<dbReference type="PANTHER" id="PTHR23310:SF62">
    <property type="entry name" value="ACYL-COA BINDING PROTEIN 1, ISOFORM A"/>
    <property type="match status" value="1"/>
</dbReference>
<accession>A0A5B8MU57</accession>
<sequence>MPDRTNYNEYYNDAASAMKRLLDAGDDVSKLIEAVKSASFLENVPSPERQTLRASKRKLKRALLKADADSRKSLFQSAGDDSEKLKKFVESDMKFKQLCDTYLKLKWRIVKMPGGATRKADMYYKLFGLMKQALEGDLTEDCPMFADNGNIDFHGRFVWDSWNVVKGMPNEEAKKKFVDEFFGFSSSALYKDSRREILA</sequence>
<comment type="similarity">
    <text evidence="1">Belongs to the ACBP family.</text>
</comment>
<keyword evidence="5" id="KW-1185">Reference proteome</keyword>
<reference evidence="4 5" key="1">
    <citation type="submission" date="2018-07" db="EMBL/GenBank/DDBJ databases">
        <title>The complete nuclear genome of the prasinophyte Chloropicon primus (CCMP1205).</title>
        <authorList>
            <person name="Pombert J.-F."/>
            <person name="Otis C."/>
            <person name="Turmel M."/>
            <person name="Lemieux C."/>
        </authorList>
    </citation>
    <scope>NUCLEOTIDE SEQUENCE [LARGE SCALE GENOMIC DNA]</scope>
    <source>
        <strain evidence="4 5">CCMP1205</strain>
    </source>
</reference>
<evidence type="ECO:0000259" key="3">
    <source>
        <dbReference type="PROSITE" id="PS51228"/>
    </source>
</evidence>
<dbReference type="PROSITE" id="PS51228">
    <property type="entry name" value="ACB_2"/>
    <property type="match status" value="1"/>
</dbReference>
<name>A0A5B8MU57_9CHLO</name>
<dbReference type="PANTHER" id="PTHR23310">
    <property type="entry name" value="ACYL-COA-BINDING PROTEIN, ACBP"/>
    <property type="match status" value="1"/>
</dbReference>
<protein>
    <recommendedName>
        <fullName evidence="3">ACB domain-containing protein</fullName>
    </recommendedName>
</protein>
<dbReference type="GO" id="GO:0000062">
    <property type="term" value="F:fatty-acyl-CoA binding"/>
    <property type="evidence" value="ECO:0007669"/>
    <property type="project" value="InterPro"/>
</dbReference>
<gene>
    <name evidence="4" type="ORF">A3770_11p63740</name>
</gene>
<evidence type="ECO:0000313" key="4">
    <source>
        <dbReference type="EMBL" id="QDZ23856.1"/>
    </source>
</evidence>
<organism evidence="4 5">
    <name type="scientific">Chloropicon primus</name>
    <dbReference type="NCBI Taxonomy" id="1764295"/>
    <lineage>
        <taxon>Eukaryota</taxon>
        <taxon>Viridiplantae</taxon>
        <taxon>Chlorophyta</taxon>
        <taxon>Chloropicophyceae</taxon>
        <taxon>Chloropicales</taxon>
        <taxon>Chloropicaceae</taxon>
        <taxon>Chloropicon</taxon>
    </lineage>
</organism>
<proteinExistence type="inferred from homology"/>
<dbReference type="Pfam" id="PF00887">
    <property type="entry name" value="ACBP"/>
    <property type="match status" value="1"/>
</dbReference>